<dbReference type="EMBL" id="MT072572">
    <property type="protein sequence ID" value="QJX74300.1"/>
    <property type="molecule type" value="mRNA"/>
</dbReference>
<organism evidence="11">
    <name type="scientific">Ceracris kiangsu</name>
    <name type="common">Yellow-spined bamboo locust</name>
    <name type="synonym">Rammeacris kiangsu</name>
    <dbReference type="NCBI Taxonomy" id="227354"/>
    <lineage>
        <taxon>Eukaryota</taxon>
        <taxon>Metazoa</taxon>
        <taxon>Ecdysozoa</taxon>
        <taxon>Arthropoda</taxon>
        <taxon>Hexapoda</taxon>
        <taxon>Insecta</taxon>
        <taxon>Pterygota</taxon>
        <taxon>Neoptera</taxon>
        <taxon>Polyneoptera</taxon>
        <taxon>Orthoptera</taxon>
        <taxon>Caelifera</taxon>
        <taxon>Acrididea</taxon>
        <taxon>Acridomorpha</taxon>
        <taxon>Acridoidea</taxon>
        <taxon>Acrididae</taxon>
        <taxon>Gomphocerinae</taxon>
        <taxon>Ceracris</taxon>
    </lineage>
</organism>
<feature type="transmembrane region" description="Helical" evidence="10">
    <location>
        <begin position="309"/>
        <end position="326"/>
    </location>
</feature>
<evidence type="ECO:0000256" key="9">
    <source>
        <dbReference type="ARBA" id="ARBA00023224"/>
    </source>
</evidence>
<dbReference type="PANTHER" id="PTHR21137:SF35">
    <property type="entry name" value="ODORANT RECEPTOR 19A-RELATED"/>
    <property type="match status" value="1"/>
</dbReference>
<feature type="transmembrane region" description="Helical" evidence="10">
    <location>
        <begin position="35"/>
        <end position="53"/>
    </location>
</feature>
<dbReference type="PANTHER" id="PTHR21137">
    <property type="entry name" value="ODORANT RECEPTOR"/>
    <property type="match status" value="1"/>
</dbReference>
<evidence type="ECO:0000256" key="10">
    <source>
        <dbReference type="RuleBase" id="RU351113"/>
    </source>
</evidence>
<comment type="similarity">
    <text evidence="10">Belongs to the insect chemoreceptor superfamily. Heteromeric odorant receptor channel (TC 1.A.69) family.</text>
</comment>
<feature type="transmembrane region" description="Helical" evidence="10">
    <location>
        <begin position="129"/>
        <end position="151"/>
    </location>
</feature>
<comment type="caution">
    <text evidence="10">Lacks conserved residue(s) required for the propagation of feature annotation.</text>
</comment>
<proteinExistence type="evidence at transcript level"/>
<sequence>MKEEETPWSDTCLWLIARVLALGGSWRPPRARGFALYRAWVLFTQFSFLYGQMRGVFSFWGDATRVIQDVCLLVTTILGIFKFLVFVARQEDVFRIVNTIDARRREQSALNNPRIDAILYASYRSARRITVHMALVGGWLPGVFAVTPFVLRGLGVGPAERELPATARYTDRDTATPVYELLSLLQYFSMQYSHFAAMCIDLFFACLIIHVAAQLEVLNVRISQIREDYYRNGDAGAGARDEEAAEEAAWNELCECVDHHKAAIQLVGDLESLANIVILTQFMGATIMICVTLFLITTSKQHFAALVKLQGYLVVVVYEIFMYCWFGDDVMYQNSRLATSVYTCGWPGAPQKLQKALIIILMRAQRPLGVTAGKFYYVSRGAFVSLMKASYSYYALLNQMNK</sequence>
<dbReference type="AlphaFoldDB" id="A0A6M6DIB3"/>
<evidence type="ECO:0000313" key="11">
    <source>
        <dbReference type="EMBL" id="QJX74300.1"/>
    </source>
</evidence>
<keyword evidence="5 10" id="KW-0552">Olfaction</keyword>
<comment type="subcellular location">
    <subcellularLocation>
        <location evidence="1 10">Cell membrane</location>
        <topology evidence="1 10">Multi-pass membrane protein</topology>
    </subcellularLocation>
</comment>
<protein>
    <recommendedName>
        <fullName evidence="10">Odorant receptor</fullName>
    </recommendedName>
</protein>
<dbReference type="GO" id="GO:0005886">
    <property type="term" value="C:plasma membrane"/>
    <property type="evidence" value="ECO:0007669"/>
    <property type="project" value="UniProtKB-SubCell"/>
</dbReference>
<name>A0A6M6DIB3_CERKI</name>
<evidence type="ECO:0000256" key="3">
    <source>
        <dbReference type="ARBA" id="ARBA00022606"/>
    </source>
</evidence>
<dbReference type="Pfam" id="PF02949">
    <property type="entry name" value="7tm_6"/>
    <property type="match status" value="1"/>
</dbReference>
<dbReference type="GO" id="GO:0007165">
    <property type="term" value="P:signal transduction"/>
    <property type="evidence" value="ECO:0007669"/>
    <property type="project" value="UniProtKB-KW"/>
</dbReference>
<evidence type="ECO:0000256" key="6">
    <source>
        <dbReference type="ARBA" id="ARBA00022989"/>
    </source>
</evidence>
<evidence type="ECO:0000256" key="7">
    <source>
        <dbReference type="ARBA" id="ARBA00023136"/>
    </source>
</evidence>
<dbReference type="GO" id="GO:0004984">
    <property type="term" value="F:olfactory receptor activity"/>
    <property type="evidence" value="ECO:0007669"/>
    <property type="project" value="InterPro"/>
</dbReference>
<evidence type="ECO:0000256" key="8">
    <source>
        <dbReference type="ARBA" id="ARBA00023170"/>
    </source>
</evidence>
<evidence type="ECO:0000256" key="1">
    <source>
        <dbReference type="ARBA" id="ARBA00004651"/>
    </source>
</evidence>
<keyword evidence="8 10" id="KW-0675">Receptor</keyword>
<dbReference type="GO" id="GO:0005549">
    <property type="term" value="F:odorant binding"/>
    <property type="evidence" value="ECO:0007669"/>
    <property type="project" value="InterPro"/>
</dbReference>
<keyword evidence="4 10" id="KW-0812">Transmembrane</keyword>
<keyword evidence="3 10" id="KW-0716">Sensory transduction</keyword>
<feature type="transmembrane region" description="Helical" evidence="10">
    <location>
        <begin position="65"/>
        <end position="88"/>
    </location>
</feature>
<dbReference type="InterPro" id="IPR004117">
    <property type="entry name" value="7tm6_olfct_rcpt"/>
</dbReference>
<keyword evidence="7 10" id="KW-0472">Membrane</keyword>
<accession>A0A6M6DIB3</accession>
<reference evidence="11" key="1">
    <citation type="submission" date="2020-01" db="EMBL/GenBank/DDBJ databases">
        <title>Identification and Expression Profiles Analysis of Chemosensory Genes from the Antennal Transcriptome of Ceracris kiangsu Tsai (Orthoptera: Acrididae).</title>
        <authorList>
            <person name="Li R."/>
            <person name="Jiang G.-f."/>
        </authorList>
    </citation>
    <scope>NUCLEOTIDE SEQUENCE</scope>
</reference>
<keyword evidence="2" id="KW-1003">Cell membrane</keyword>
<keyword evidence="9 10" id="KW-0807">Transducer</keyword>
<evidence type="ECO:0000256" key="5">
    <source>
        <dbReference type="ARBA" id="ARBA00022725"/>
    </source>
</evidence>
<evidence type="ECO:0000256" key="2">
    <source>
        <dbReference type="ARBA" id="ARBA00022475"/>
    </source>
</evidence>
<keyword evidence="6 10" id="KW-1133">Transmembrane helix</keyword>
<feature type="transmembrane region" description="Helical" evidence="10">
    <location>
        <begin position="192"/>
        <end position="213"/>
    </location>
</feature>
<evidence type="ECO:0000256" key="4">
    <source>
        <dbReference type="ARBA" id="ARBA00022692"/>
    </source>
</evidence>
<feature type="transmembrane region" description="Helical" evidence="10">
    <location>
        <begin position="273"/>
        <end position="297"/>
    </location>
</feature>